<proteinExistence type="predicted"/>
<evidence type="ECO:0000256" key="1">
    <source>
        <dbReference type="SAM" id="Phobius"/>
    </source>
</evidence>
<feature type="transmembrane region" description="Helical" evidence="1">
    <location>
        <begin position="70"/>
        <end position="94"/>
    </location>
</feature>
<gene>
    <name evidence="2" type="ORF">L914_15414</name>
</gene>
<keyword evidence="1" id="KW-0812">Transmembrane</keyword>
<keyword evidence="1" id="KW-1133">Transmembrane helix</keyword>
<evidence type="ECO:0000313" key="2">
    <source>
        <dbReference type="EMBL" id="ETM38222.1"/>
    </source>
</evidence>
<protein>
    <submittedName>
        <fullName evidence="2">Uncharacterized protein</fullName>
    </submittedName>
</protein>
<name>W2MPB5_PHYNI</name>
<dbReference type="EMBL" id="KI694914">
    <property type="protein sequence ID" value="ETM38222.1"/>
    <property type="molecule type" value="Genomic_DNA"/>
</dbReference>
<sequence length="112" mass="12900">TEVSDLTPPLSWLDTRKTLELHVRRFQRVRVLLKSYGQELCVRIAEQHQAGLLGIHVSFRSSKMGRQVLLPLRVVNHLVAVIALDVWMLLYTFLGWDNLSEMLPNLMLAHIS</sequence>
<reference evidence="2" key="1">
    <citation type="submission" date="2013-11" db="EMBL/GenBank/DDBJ databases">
        <title>The Genome Sequence of Phytophthora parasitica IAC_01/95.</title>
        <authorList>
            <consortium name="The Broad Institute Genomics Platform"/>
            <person name="Russ C."/>
            <person name="Tyler B."/>
            <person name="Panabieres F."/>
            <person name="Shan W."/>
            <person name="Tripathy S."/>
            <person name="Grunwald N."/>
            <person name="Machado M."/>
            <person name="Johnson C.S."/>
            <person name="Arredondo F."/>
            <person name="Hong C."/>
            <person name="Coffey M."/>
            <person name="Young S.K."/>
            <person name="Zeng Q."/>
            <person name="Gargeya S."/>
            <person name="Fitzgerald M."/>
            <person name="Abouelleil A."/>
            <person name="Alvarado L."/>
            <person name="Chapman S.B."/>
            <person name="Gainer-Dewar J."/>
            <person name="Goldberg J."/>
            <person name="Griggs A."/>
            <person name="Gujja S."/>
            <person name="Hansen M."/>
            <person name="Howarth C."/>
            <person name="Imamovic A."/>
            <person name="Ireland A."/>
            <person name="Larimer J."/>
            <person name="McCowan C."/>
            <person name="Murphy C."/>
            <person name="Pearson M."/>
            <person name="Poon T.W."/>
            <person name="Priest M."/>
            <person name="Roberts A."/>
            <person name="Saif S."/>
            <person name="Shea T."/>
            <person name="Sykes S."/>
            <person name="Wortman J."/>
            <person name="Nusbaum C."/>
            <person name="Birren B."/>
        </authorList>
    </citation>
    <scope>NUCLEOTIDE SEQUENCE [LARGE SCALE GENOMIC DNA]</scope>
    <source>
        <strain evidence="2">IAC_01/95</strain>
    </source>
</reference>
<keyword evidence="1" id="KW-0472">Membrane</keyword>
<accession>W2MPB5</accession>
<dbReference type="Proteomes" id="UP000054532">
    <property type="component" value="Unassembled WGS sequence"/>
</dbReference>
<organism evidence="2">
    <name type="scientific">Phytophthora nicotianae</name>
    <name type="common">Potato buckeye rot agent</name>
    <name type="synonym">Phytophthora parasitica</name>
    <dbReference type="NCBI Taxonomy" id="4792"/>
    <lineage>
        <taxon>Eukaryota</taxon>
        <taxon>Sar</taxon>
        <taxon>Stramenopiles</taxon>
        <taxon>Oomycota</taxon>
        <taxon>Peronosporomycetes</taxon>
        <taxon>Peronosporales</taxon>
        <taxon>Peronosporaceae</taxon>
        <taxon>Phytophthora</taxon>
    </lineage>
</organism>
<feature type="non-terminal residue" evidence="2">
    <location>
        <position position="1"/>
    </location>
</feature>
<dbReference type="AlphaFoldDB" id="W2MPB5"/>